<feature type="domain" description="IclR-ED" evidence="5">
    <location>
        <begin position="83"/>
        <end position="267"/>
    </location>
</feature>
<dbReference type="SMART" id="SM00346">
    <property type="entry name" value="HTH_ICLR"/>
    <property type="match status" value="1"/>
</dbReference>
<dbReference type="PANTHER" id="PTHR30136">
    <property type="entry name" value="HELIX-TURN-HELIX TRANSCRIPTIONAL REGULATOR, ICLR FAMILY"/>
    <property type="match status" value="1"/>
</dbReference>
<dbReference type="InterPro" id="IPR029016">
    <property type="entry name" value="GAF-like_dom_sf"/>
</dbReference>
<dbReference type="EMBL" id="FORH01000004">
    <property type="protein sequence ID" value="SFJ53711.1"/>
    <property type="molecule type" value="Genomic_DNA"/>
</dbReference>
<dbReference type="PANTHER" id="PTHR30136:SF8">
    <property type="entry name" value="TRANSCRIPTIONAL REGULATORY PROTEIN"/>
    <property type="match status" value="1"/>
</dbReference>
<protein>
    <submittedName>
        <fullName evidence="6">Transcriptional regulator, IclR family</fullName>
    </submittedName>
</protein>
<dbReference type="PROSITE" id="PS51077">
    <property type="entry name" value="HTH_ICLR"/>
    <property type="match status" value="1"/>
</dbReference>
<dbReference type="Pfam" id="PF01614">
    <property type="entry name" value="IclR_C"/>
    <property type="match status" value="1"/>
</dbReference>
<reference evidence="7" key="1">
    <citation type="submission" date="2016-10" db="EMBL/GenBank/DDBJ databases">
        <authorList>
            <person name="Varghese N."/>
            <person name="Submissions S."/>
        </authorList>
    </citation>
    <scope>NUCLEOTIDE SEQUENCE [LARGE SCALE GENOMIC DNA]</scope>
    <source>
        <strain evidence="7">DSM 26471</strain>
    </source>
</reference>
<evidence type="ECO:0000313" key="6">
    <source>
        <dbReference type="EMBL" id="SFJ53711.1"/>
    </source>
</evidence>
<dbReference type="SUPFAM" id="SSF55781">
    <property type="entry name" value="GAF domain-like"/>
    <property type="match status" value="1"/>
</dbReference>
<dbReference type="SUPFAM" id="SSF46785">
    <property type="entry name" value="Winged helix' DNA-binding domain"/>
    <property type="match status" value="1"/>
</dbReference>
<evidence type="ECO:0000256" key="2">
    <source>
        <dbReference type="ARBA" id="ARBA00023125"/>
    </source>
</evidence>
<dbReference type="InterPro" id="IPR014757">
    <property type="entry name" value="Tscrpt_reg_IclR_C"/>
</dbReference>
<dbReference type="Gene3D" id="1.10.10.10">
    <property type="entry name" value="Winged helix-like DNA-binding domain superfamily/Winged helix DNA-binding domain"/>
    <property type="match status" value="1"/>
</dbReference>
<dbReference type="GO" id="GO:0045892">
    <property type="term" value="P:negative regulation of DNA-templated transcription"/>
    <property type="evidence" value="ECO:0007669"/>
    <property type="project" value="TreeGrafter"/>
</dbReference>
<evidence type="ECO:0000259" key="4">
    <source>
        <dbReference type="PROSITE" id="PS51077"/>
    </source>
</evidence>
<name>A0A1I3S837_9RHOB</name>
<sequence>MSLATTKRRGAEHKSEGRGVQSIELGSRLLQALCQEAEPMMLKDLAKVAGFAPAQAHAYLVSYKKIGFVEQHPETGRYSLGPFAVDLGLTAMHTTDPMELAHDTVQELSAATSLNVALVVWGSFGPTVVQVQESGSQINMNTRPGTVYSMSGTASGLVFSAFLPEKEVKDSVAREKRDPSGSGRVGVSRFVPRREIEQIREQGFATVDPPPVPGIHAYSAPVFDHTGQIVLAITIIGQDHYLEPSAESDFIPALLEATRTLSVNLGHRITS</sequence>
<keyword evidence="1" id="KW-0805">Transcription regulation</keyword>
<dbReference type="InterPro" id="IPR036390">
    <property type="entry name" value="WH_DNA-bd_sf"/>
</dbReference>
<keyword evidence="7" id="KW-1185">Reference proteome</keyword>
<dbReference type="GO" id="GO:0003677">
    <property type="term" value="F:DNA binding"/>
    <property type="evidence" value="ECO:0007669"/>
    <property type="project" value="UniProtKB-KW"/>
</dbReference>
<dbReference type="STRING" id="588602.SAMN04487991_2334"/>
<keyword evidence="2" id="KW-0238">DNA-binding</keyword>
<dbReference type="GO" id="GO:0003700">
    <property type="term" value="F:DNA-binding transcription factor activity"/>
    <property type="evidence" value="ECO:0007669"/>
    <property type="project" value="TreeGrafter"/>
</dbReference>
<proteinExistence type="predicted"/>
<keyword evidence="3" id="KW-0804">Transcription</keyword>
<dbReference type="Pfam" id="PF09339">
    <property type="entry name" value="HTH_IclR"/>
    <property type="match status" value="1"/>
</dbReference>
<dbReference type="InterPro" id="IPR036388">
    <property type="entry name" value="WH-like_DNA-bd_sf"/>
</dbReference>
<dbReference type="InterPro" id="IPR050707">
    <property type="entry name" value="HTH_MetabolicPath_Reg"/>
</dbReference>
<evidence type="ECO:0000256" key="1">
    <source>
        <dbReference type="ARBA" id="ARBA00023015"/>
    </source>
</evidence>
<evidence type="ECO:0000259" key="5">
    <source>
        <dbReference type="PROSITE" id="PS51078"/>
    </source>
</evidence>
<feature type="domain" description="HTH iclR-type" evidence="4">
    <location>
        <begin position="20"/>
        <end position="82"/>
    </location>
</feature>
<dbReference type="Gene3D" id="3.30.450.40">
    <property type="match status" value="1"/>
</dbReference>
<evidence type="ECO:0000313" key="7">
    <source>
        <dbReference type="Proteomes" id="UP000199630"/>
    </source>
</evidence>
<dbReference type="OrthoDB" id="6057486at2"/>
<evidence type="ECO:0000256" key="3">
    <source>
        <dbReference type="ARBA" id="ARBA00023163"/>
    </source>
</evidence>
<dbReference type="RefSeq" id="WP_090060867.1">
    <property type="nucleotide sequence ID" value="NZ_FORH01000004.1"/>
</dbReference>
<accession>A0A1I3S837</accession>
<gene>
    <name evidence="6" type="ORF">SAMN04487991_2334</name>
</gene>
<dbReference type="PROSITE" id="PS51078">
    <property type="entry name" value="ICLR_ED"/>
    <property type="match status" value="1"/>
</dbReference>
<organism evidence="6 7">
    <name type="scientific">Celeribacter neptunius</name>
    <dbReference type="NCBI Taxonomy" id="588602"/>
    <lineage>
        <taxon>Bacteria</taxon>
        <taxon>Pseudomonadati</taxon>
        <taxon>Pseudomonadota</taxon>
        <taxon>Alphaproteobacteria</taxon>
        <taxon>Rhodobacterales</taxon>
        <taxon>Roseobacteraceae</taxon>
        <taxon>Celeribacter</taxon>
    </lineage>
</organism>
<dbReference type="AlphaFoldDB" id="A0A1I3S837"/>
<dbReference type="Proteomes" id="UP000199630">
    <property type="component" value="Unassembled WGS sequence"/>
</dbReference>
<dbReference type="InterPro" id="IPR005471">
    <property type="entry name" value="Tscrpt_reg_IclR_N"/>
</dbReference>